<dbReference type="EMBL" id="AAOW01000047">
    <property type="protein sequence ID" value="EAR59520.1"/>
    <property type="molecule type" value="Genomic_DNA"/>
</dbReference>
<dbReference type="InterPro" id="IPR001915">
    <property type="entry name" value="Peptidase_M48"/>
</dbReference>
<keyword evidence="5 6" id="KW-0482">Metalloprotease</keyword>
<dbReference type="GO" id="GO:0046872">
    <property type="term" value="F:metal ion binding"/>
    <property type="evidence" value="ECO:0007669"/>
    <property type="project" value="UniProtKB-KW"/>
</dbReference>
<dbReference type="Gene3D" id="3.30.2010.10">
    <property type="entry name" value="Metalloproteases ('zincins'), catalytic domain"/>
    <property type="match status" value="1"/>
</dbReference>
<dbReference type="PROSITE" id="PS51257">
    <property type="entry name" value="PROKAR_LIPOPROTEIN"/>
    <property type="match status" value="1"/>
</dbReference>
<dbReference type="GO" id="GO:0051603">
    <property type="term" value="P:proteolysis involved in protein catabolic process"/>
    <property type="evidence" value="ECO:0007669"/>
    <property type="project" value="TreeGrafter"/>
</dbReference>
<dbReference type="Proteomes" id="UP000002171">
    <property type="component" value="Unassembled WGS sequence"/>
</dbReference>
<evidence type="ECO:0000256" key="3">
    <source>
        <dbReference type="ARBA" id="ARBA00022801"/>
    </source>
</evidence>
<comment type="cofactor">
    <cofactor evidence="6">
        <name>Zn(2+)</name>
        <dbReference type="ChEBI" id="CHEBI:29105"/>
    </cofactor>
    <text evidence="6">Binds 1 zinc ion per subunit.</text>
</comment>
<sequence length="288" mass="32177">MWNKQLSLSRFLLLTFVALWVSGCQVNNINLTPLMDATKKSSDLFDKSLQEEVELGQEISLVLLKQASIYNVREVQHYVSSVGGWLAQHTERAEIPWRFVVVRDDRFNAFATPGGYIYITTGTLSELNSESELAGILAHEIAHVVQRHHLNAIRKEAQVGIAADLARFVRDSQDDSSGQTAILGDHSLETKLLNSVQDIYSNGLARGDELEADTMGMVIAARAGYDPMSYISVLQKIDAQQADTGFWKGFTKRHPPASERLEALEKTALMLSELQGQVLTQRYKNVIR</sequence>
<comment type="similarity">
    <text evidence="6">Belongs to the peptidase M48 family.</text>
</comment>
<gene>
    <name evidence="8" type="ORF">MED92_12149</name>
</gene>
<keyword evidence="1 6" id="KW-0645">Protease</keyword>
<evidence type="ECO:0000256" key="2">
    <source>
        <dbReference type="ARBA" id="ARBA00022723"/>
    </source>
</evidence>
<name>A0A7U8C0Z8_NEPCE</name>
<organism evidence="8 9">
    <name type="scientific">Neptuniibacter caesariensis</name>
    <dbReference type="NCBI Taxonomy" id="207954"/>
    <lineage>
        <taxon>Bacteria</taxon>
        <taxon>Pseudomonadati</taxon>
        <taxon>Pseudomonadota</taxon>
        <taxon>Gammaproteobacteria</taxon>
        <taxon>Oceanospirillales</taxon>
        <taxon>Oceanospirillaceae</taxon>
        <taxon>Neptuniibacter</taxon>
    </lineage>
</organism>
<dbReference type="PANTHER" id="PTHR22726">
    <property type="entry name" value="METALLOENDOPEPTIDASE OMA1"/>
    <property type="match status" value="1"/>
</dbReference>
<dbReference type="GO" id="GO:0016020">
    <property type="term" value="C:membrane"/>
    <property type="evidence" value="ECO:0007669"/>
    <property type="project" value="TreeGrafter"/>
</dbReference>
<evidence type="ECO:0000256" key="4">
    <source>
        <dbReference type="ARBA" id="ARBA00022833"/>
    </source>
</evidence>
<evidence type="ECO:0000313" key="9">
    <source>
        <dbReference type="Proteomes" id="UP000002171"/>
    </source>
</evidence>
<evidence type="ECO:0000259" key="7">
    <source>
        <dbReference type="Pfam" id="PF01435"/>
    </source>
</evidence>
<keyword evidence="4 6" id="KW-0862">Zinc</keyword>
<keyword evidence="3 6" id="KW-0378">Hydrolase</keyword>
<comment type="caution">
    <text evidence="8">The sequence shown here is derived from an EMBL/GenBank/DDBJ whole genome shotgun (WGS) entry which is preliminary data.</text>
</comment>
<evidence type="ECO:0000256" key="6">
    <source>
        <dbReference type="RuleBase" id="RU003983"/>
    </source>
</evidence>
<evidence type="ECO:0000256" key="5">
    <source>
        <dbReference type="ARBA" id="ARBA00023049"/>
    </source>
</evidence>
<evidence type="ECO:0000313" key="8">
    <source>
        <dbReference type="EMBL" id="EAR59520.1"/>
    </source>
</evidence>
<keyword evidence="9" id="KW-1185">Reference proteome</keyword>
<accession>A0A7U8C0Z8</accession>
<dbReference type="OrthoDB" id="9810445at2"/>
<dbReference type="RefSeq" id="WP_007020096.1">
    <property type="nucleotide sequence ID" value="NZ_CH724125.1"/>
</dbReference>
<dbReference type="AlphaFoldDB" id="A0A7U8C0Z8"/>
<proteinExistence type="inferred from homology"/>
<dbReference type="InterPro" id="IPR051156">
    <property type="entry name" value="Mito/Outer_Membr_Metalloprot"/>
</dbReference>
<dbReference type="Pfam" id="PF01435">
    <property type="entry name" value="Peptidase_M48"/>
    <property type="match status" value="1"/>
</dbReference>
<keyword evidence="2" id="KW-0479">Metal-binding</keyword>
<dbReference type="GO" id="GO:0004222">
    <property type="term" value="F:metalloendopeptidase activity"/>
    <property type="evidence" value="ECO:0007669"/>
    <property type="project" value="InterPro"/>
</dbReference>
<protein>
    <submittedName>
        <fullName evidence="8">Putative Zn-dependent protease containing TPR repeats</fullName>
    </submittedName>
</protein>
<reference evidence="8 9" key="1">
    <citation type="submission" date="2006-02" db="EMBL/GenBank/DDBJ databases">
        <authorList>
            <person name="Pinhassi J."/>
            <person name="Pedros-Alio C."/>
            <person name="Ferriera S."/>
            <person name="Johnson J."/>
            <person name="Kravitz S."/>
            <person name="Halpern A."/>
            <person name="Remington K."/>
            <person name="Beeson K."/>
            <person name="Tran B."/>
            <person name="Rogers Y.-H."/>
            <person name="Friedman R."/>
            <person name="Venter J.C."/>
        </authorList>
    </citation>
    <scope>NUCLEOTIDE SEQUENCE [LARGE SCALE GENOMIC DNA]</scope>
    <source>
        <strain evidence="8 9">MED92</strain>
    </source>
</reference>
<dbReference type="PANTHER" id="PTHR22726:SF1">
    <property type="entry name" value="METALLOENDOPEPTIDASE OMA1, MITOCHONDRIAL"/>
    <property type="match status" value="1"/>
</dbReference>
<feature type="domain" description="Peptidase M48" evidence="7">
    <location>
        <begin position="76"/>
        <end position="267"/>
    </location>
</feature>
<evidence type="ECO:0000256" key="1">
    <source>
        <dbReference type="ARBA" id="ARBA00022670"/>
    </source>
</evidence>